<organism evidence="2 3">
    <name type="scientific">Polypedilum vanderplanki</name>
    <name type="common">Sleeping chironomid midge</name>
    <dbReference type="NCBI Taxonomy" id="319348"/>
    <lineage>
        <taxon>Eukaryota</taxon>
        <taxon>Metazoa</taxon>
        <taxon>Ecdysozoa</taxon>
        <taxon>Arthropoda</taxon>
        <taxon>Hexapoda</taxon>
        <taxon>Insecta</taxon>
        <taxon>Pterygota</taxon>
        <taxon>Neoptera</taxon>
        <taxon>Endopterygota</taxon>
        <taxon>Diptera</taxon>
        <taxon>Nematocera</taxon>
        <taxon>Chironomoidea</taxon>
        <taxon>Chironomidae</taxon>
        <taxon>Chironominae</taxon>
        <taxon>Polypedilum</taxon>
        <taxon>Polypedilum</taxon>
    </lineage>
</organism>
<dbReference type="EMBL" id="JADBJN010000003">
    <property type="protein sequence ID" value="KAG5670838.1"/>
    <property type="molecule type" value="Genomic_DNA"/>
</dbReference>
<evidence type="ECO:0000256" key="1">
    <source>
        <dbReference type="SAM" id="SignalP"/>
    </source>
</evidence>
<keyword evidence="1" id="KW-0732">Signal</keyword>
<feature type="chain" id="PRO_5039912084" evidence="1">
    <location>
        <begin position="16"/>
        <end position="133"/>
    </location>
</feature>
<protein>
    <submittedName>
        <fullName evidence="2">Uncharacterized protein</fullName>
    </submittedName>
</protein>
<evidence type="ECO:0000313" key="3">
    <source>
        <dbReference type="Proteomes" id="UP001107558"/>
    </source>
</evidence>
<keyword evidence="3" id="KW-1185">Reference proteome</keyword>
<comment type="caution">
    <text evidence="2">The sequence shown here is derived from an EMBL/GenBank/DDBJ whole genome shotgun (WGS) entry which is preliminary data.</text>
</comment>
<evidence type="ECO:0000313" key="2">
    <source>
        <dbReference type="EMBL" id="KAG5670838.1"/>
    </source>
</evidence>
<dbReference type="Proteomes" id="UP001107558">
    <property type="component" value="Chromosome 3"/>
</dbReference>
<accession>A0A9J6BN54</accession>
<proteinExistence type="predicted"/>
<sequence>MKMIFFLTVLSFCGAINIKPHGLLEMSKVFSNISNIVFEYKITPYNVSKFPFGLDEKLEFKFYKIFRKVYTFRYLQSFKLKNKEIEWNKSFKFRARNIFATSNNNLSNNDVQITSIGDILSETFDCWTSMEDF</sequence>
<gene>
    <name evidence="2" type="ORF">PVAND_001072</name>
</gene>
<feature type="signal peptide" evidence="1">
    <location>
        <begin position="1"/>
        <end position="15"/>
    </location>
</feature>
<name>A0A9J6BN54_POLVA</name>
<reference evidence="2" key="1">
    <citation type="submission" date="2021-03" db="EMBL/GenBank/DDBJ databases">
        <title>Chromosome level genome of the anhydrobiotic midge Polypedilum vanderplanki.</title>
        <authorList>
            <person name="Yoshida Y."/>
            <person name="Kikawada T."/>
            <person name="Gusev O."/>
        </authorList>
    </citation>
    <scope>NUCLEOTIDE SEQUENCE</scope>
    <source>
        <strain evidence="2">NIAS01</strain>
        <tissue evidence="2">Whole body or cell culture</tissue>
    </source>
</reference>
<dbReference type="AlphaFoldDB" id="A0A9J6BN54"/>